<sequence>MKTNNTFNLNSENISNAFQTAFDSIQQTKLSIRAKTGKEYMTLPLLIAVIIAIIVPFAAVVAVIIGLAFGVNFAFQRNSKDAASKVPGDVIQVK</sequence>
<evidence type="ECO:0000259" key="2">
    <source>
        <dbReference type="Pfam" id="PF14242"/>
    </source>
</evidence>
<dbReference type="EMBL" id="JJMU01000048">
    <property type="protein sequence ID" value="KGE13556.1"/>
    <property type="molecule type" value="Genomic_DNA"/>
</dbReference>
<evidence type="ECO:0000313" key="4">
    <source>
        <dbReference type="Proteomes" id="UP000031802"/>
    </source>
</evidence>
<gene>
    <name evidence="3" type="ORF">DI53_2617</name>
</gene>
<evidence type="ECO:0000313" key="3">
    <source>
        <dbReference type="EMBL" id="KGE13556.1"/>
    </source>
</evidence>
<reference evidence="3 4" key="2">
    <citation type="journal article" date="2015" name="PLoS ONE">
        <title>Whole-Genome Optical Mapping and Finished Genome Sequence of Sphingobacterium deserti sp. nov., a New Species Isolated from the Western Desert of China.</title>
        <authorList>
            <person name="Teng C."/>
            <person name="Zhou Z."/>
            <person name="Molnar I."/>
            <person name="Li X."/>
            <person name="Tang R."/>
            <person name="Chen M."/>
            <person name="Wang L."/>
            <person name="Su S."/>
            <person name="Zhang W."/>
            <person name="Lin M."/>
        </authorList>
    </citation>
    <scope>NUCLEOTIDE SEQUENCE [LARGE SCALE GENOMIC DNA]</scope>
    <source>
        <strain evidence="4">ACCC05744</strain>
    </source>
</reference>
<dbReference type="Proteomes" id="UP000031802">
    <property type="component" value="Unassembled WGS sequence"/>
</dbReference>
<comment type="caution">
    <text evidence="3">The sequence shown here is derived from an EMBL/GenBank/DDBJ whole genome shotgun (WGS) entry which is preliminary data.</text>
</comment>
<keyword evidence="1" id="KW-1133">Transmembrane helix</keyword>
<accession>A0A0B8T070</accession>
<protein>
    <recommendedName>
        <fullName evidence="2">DUF4342 domain-containing protein</fullName>
    </recommendedName>
</protein>
<organism evidence="3 4">
    <name type="scientific">Sphingobacterium deserti</name>
    <dbReference type="NCBI Taxonomy" id="1229276"/>
    <lineage>
        <taxon>Bacteria</taxon>
        <taxon>Pseudomonadati</taxon>
        <taxon>Bacteroidota</taxon>
        <taxon>Sphingobacteriia</taxon>
        <taxon>Sphingobacteriales</taxon>
        <taxon>Sphingobacteriaceae</taxon>
        <taxon>Sphingobacterium</taxon>
    </lineage>
</organism>
<dbReference type="OrthoDB" id="711106at2"/>
<dbReference type="InterPro" id="IPR025642">
    <property type="entry name" value="DUF4342"/>
</dbReference>
<dbReference type="AlphaFoldDB" id="A0A0B8T070"/>
<proteinExistence type="predicted"/>
<reference evidence="4" key="1">
    <citation type="submission" date="2014-04" db="EMBL/GenBank/DDBJ databases">
        <title>Whole-Genome optical mapping and complete genome sequence of Sphingobacterium deserti sp. nov., a new spaces isolated from desert in the west of China.</title>
        <authorList>
            <person name="Teng C."/>
            <person name="Zhou Z."/>
            <person name="Li X."/>
            <person name="Chen M."/>
            <person name="Lin M."/>
            <person name="Wang L."/>
            <person name="Su S."/>
            <person name="Zhang C."/>
            <person name="Zhang W."/>
        </authorList>
    </citation>
    <scope>NUCLEOTIDE SEQUENCE [LARGE SCALE GENOMIC DNA]</scope>
    <source>
        <strain evidence="4">ACCC05744</strain>
    </source>
</reference>
<dbReference type="PATRIC" id="fig|1229276.3.peg.2689"/>
<keyword evidence="4" id="KW-1185">Reference proteome</keyword>
<evidence type="ECO:0000256" key="1">
    <source>
        <dbReference type="SAM" id="Phobius"/>
    </source>
</evidence>
<feature type="transmembrane region" description="Helical" evidence="1">
    <location>
        <begin position="45"/>
        <end position="75"/>
    </location>
</feature>
<feature type="domain" description="DUF4342" evidence="2">
    <location>
        <begin position="4"/>
        <end position="77"/>
    </location>
</feature>
<keyword evidence="1" id="KW-0472">Membrane</keyword>
<dbReference type="RefSeq" id="WP_037500115.1">
    <property type="nucleotide sequence ID" value="NZ_JJMU01000048.1"/>
</dbReference>
<name>A0A0B8T070_9SPHI</name>
<dbReference type="Pfam" id="PF14242">
    <property type="entry name" value="DUF4342"/>
    <property type="match status" value="1"/>
</dbReference>
<keyword evidence="1" id="KW-0812">Transmembrane</keyword>